<comment type="caution">
    <text evidence="6">The sequence shown here is derived from an EMBL/GenBank/DDBJ whole genome shotgun (WGS) entry which is preliminary data.</text>
</comment>
<evidence type="ECO:0000256" key="4">
    <source>
        <dbReference type="RuleBase" id="RU004106"/>
    </source>
</evidence>
<dbReference type="InterPro" id="IPR036038">
    <property type="entry name" value="Aminotransferase-like"/>
</dbReference>
<name>A0A1C0A5F2_9FIRM</name>
<dbReference type="EMBL" id="LWDV01000010">
    <property type="protein sequence ID" value="OCL25368.1"/>
    <property type="molecule type" value="Genomic_DNA"/>
</dbReference>
<accession>A0A1C0A5F2</accession>
<dbReference type="Pfam" id="PF01063">
    <property type="entry name" value="Aminotran_4"/>
    <property type="match status" value="1"/>
</dbReference>
<keyword evidence="7" id="KW-1185">Reference proteome</keyword>
<evidence type="ECO:0000256" key="1">
    <source>
        <dbReference type="ARBA" id="ARBA00001933"/>
    </source>
</evidence>
<reference evidence="6 7" key="2">
    <citation type="submission" date="2016-08" db="EMBL/GenBank/DDBJ databases">
        <title>Orenia metallireducens sp. nov. strain Z6, a Novel Metal-reducing Firmicute from the Deep Subsurface.</title>
        <authorList>
            <person name="Maxim B.I."/>
            <person name="Kenneth K."/>
            <person name="Flynn T.M."/>
            <person name="Oloughlin E.J."/>
            <person name="Locke R.A."/>
            <person name="Weber J.R."/>
            <person name="Egan S.M."/>
            <person name="Mackie R.I."/>
            <person name="Cann I.K."/>
        </authorList>
    </citation>
    <scope>NUCLEOTIDE SEQUENCE [LARGE SCALE GENOMIC DNA]</scope>
    <source>
        <strain evidence="6 7">Z6</strain>
    </source>
</reference>
<sequence>MKNNISFDSELAKFGRGLFETIKVWNSQPIFLKEHIDRLYNSIQELKVPFDMSKEELISKILSYTEGLKYQALRVTVCAEGYNFSLRDINYSSGDYEAGYRVKVASFKRGTSPLYRHKTANYWENIYARREAIDSGYNEALLLNTDDKVLEGSVSNIFFIKNDILYTPSKELDLLPGIIRTKVIEIANKLNIEIKLEVIGIDEIANFDFAFLTNSLIDLMKVRSIEGVEYDQHNNFFDRLVNEFNYQVYGIEGME</sequence>
<protein>
    <recommendedName>
        <fullName evidence="8">4-amino-4-deoxychorismate lyase</fullName>
    </recommendedName>
</protein>
<dbReference type="OrthoDB" id="9805628at2"/>
<organism evidence="6 7">
    <name type="scientific">Orenia metallireducens</name>
    <dbReference type="NCBI Taxonomy" id="1413210"/>
    <lineage>
        <taxon>Bacteria</taxon>
        <taxon>Bacillati</taxon>
        <taxon>Bacillota</taxon>
        <taxon>Clostridia</taxon>
        <taxon>Halanaerobiales</taxon>
        <taxon>Halobacteroidaceae</taxon>
        <taxon>Orenia</taxon>
    </lineage>
</organism>
<dbReference type="Gene3D" id="3.20.10.10">
    <property type="entry name" value="D-amino Acid Aminotransferase, subunit A, domain 2"/>
    <property type="match status" value="1"/>
</dbReference>
<dbReference type="Proteomes" id="UP000093514">
    <property type="component" value="Unassembled WGS sequence"/>
</dbReference>
<dbReference type="RefSeq" id="WP_068719280.1">
    <property type="nucleotide sequence ID" value="NZ_LWDV01000010.1"/>
</dbReference>
<dbReference type="GO" id="GO:0003824">
    <property type="term" value="F:catalytic activity"/>
    <property type="evidence" value="ECO:0007669"/>
    <property type="project" value="InterPro"/>
</dbReference>
<dbReference type="PANTHER" id="PTHR42743">
    <property type="entry name" value="AMINO-ACID AMINOTRANSFERASE"/>
    <property type="match status" value="1"/>
</dbReference>
<dbReference type="GO" id="GO:0005829">
    <property type="term" value="C:cytosol"/>
    <property type="evidence" value="ECO:0007669"/>
    <property type="project" value="TreeGrafter"/>
</dbReference>
<dbReference type="Gene3D" id="3.30.470.10">
    <property type="match status" value="1"/>
</dbReference>
<evidence type="ECO:0000256" key="3">
    <source>
        <dbReference type="ARBA" id="ARBA00022898"/>
    </source>
</evidence>
<evidence type="ECO:0000256" key="2">
    <source>
        <dbReference type="ARBA" id="ARBA00009320"/>
    </source>
</evidence>
<proteinExistence type="inferred from homology"/>
<evidence type="ECO:0008006" key="8">
    <source>
        <dbReference type="Google" id="ProtNLM"/>
    </source>
</evidence>
<dbReference type="InterPro" id="IPR043132">
    <property type="entry name" value="BCAT-like_C"/>
</dbReference>
<dbReference type="PANTHER" id="PTHR42743:SF11">
    <property type="entry name" value="AMINODEOXYCHORISMATE LYASE"/>
    <property type="match status" value="1"/>
</dbReference>
<dbReference type="AlphaFoldDB" id="A0A1C0A5F2"/>
<evidence type="ECO:0000256" key="5">
    <source>
        <dbReference type="RuleBase" id="RU004516"/>
    </source>
</evidence>
<evidence type="ECO:0000313" key="6">
    <source>
        <dbReference type="EMBL" id="OCL25368.1"/>
    </source>
</evidence>
<dbReference type="InterPro" id="IPR001544">
    <property type="entry name" value="Aminotrans_IV"/>
</dbReference>
<dbReference type="InterPro" id="IPR043131">
    <property type="entry name" value="BCAT-like_N"/>
</dbReference>
<evidence type="ECO:0000313" key="7">
    <source>
        <dbReference type="Proteomes" id="UP000093514"/>
    </source>
</evidence>
<dbReference type="PROSITE" id="PS00770">
    <property type="entry name" value="AA_TRANSFER_CLASS_4"/>
    <property type="match status" value="1"/>
</dbReference>
<gene>
    <name evidence="6" type="ORF">U472_13535</name>
</gene>
<dbReference type="SUPFAM" id="SSF56752">
    <property type="entry name" value="D-aminoacid aminotransferase-like PLP-dependent enzymes"/>
    <property type="match status" value="1"/>
</dbReference>
<comment type="cofactor">
    <cofactor evidence="1 5">
        <name>pyridoxal 5'-phosphate</name>
        <dbReference type="ChEBI" id="CHEBI:597326"/>
    </cofactor>
</comment>
<dbReference type="CDD" id="cd00449">
    <property type="entry name" value="PLPDE_IV"/>
    <property type="match status" value="1"/>
</dbReference>
<dbReference type="GO" id="GO:0046394">
    <property type="term" value="P:carboxylic acid biosynthetic process"/>
    <property type="evidence" value="ECO:0007669"/>
    <property type="project" value="UniProtKB-ARBA"/>
</dbReference>
<dbReference type="GO" id="GO:0008652">
    <property type="term" value="P:amino acid biosynthetic process"/>
    <property type="evidence" value="ECO:0007669"/>
    <property type="project" value="UniProtKB-ARBA"/>
</dbReference>
<dbReference type="InterPro" id="IPR018300">
    <property type="entry name" value="Aminotrans_IV_CS"/>
</dbReference>
<dbReference type="FunFam" id="3.20.10.10:FF:000002">
    <property type="entry name" value="D-alanine aminotransferase"/>
    <property type="match status" value="1"/>
</dbReference>
<comment type="similarity">
    <text evidence="2 4">Belongs to the class-IV pyridoxal-phosphate-dependent aminotransferase family.</text>
</comment>
<keyword evidence="3 5" id="KW-0663">Pyridoxal phosphate</keyword>
<dbReference type="InterPro" id="IPR050571">
    <property type="entry name" value="Class-IV_PLP-Dep_Aminotrnsfr"/>
</dbReference>
<reference evidence="7" key="1">
    <citation type="submission" date="2016-07" db="EMBL/GenBank/DDBJ databases">
        <authorList>
            <person name="Florea S."/>
            <person name="Webb J.S."/>
            <person name="Jaromczyk J."/>
            <person name="Schardl C.L."/>
        </authorList>
    </citation>
    <scope>NUCLEOTIDE SEQUENCE [LARGE SCALE GENOMIC DNA]</scope>
    <source>
        <strain evidence="7">Z6</strain>
    </source>
</reference>